<sequence>MSITLRIVLIIGAILVLLFVIRKIRKSKFEASDALFWLAFSAILVLIAIVPAVSYAVSDLLGFDSPSNFVFFAIIAILLYRMFSLTTKVSLLRRKVDTLAQEIALDRHERDSEKNNAA</sequence>
<feature type="transmembrane region" description="Helical" evidence="1">
    <location>
        <begin position="6"/>
        <end position="22"/>
    </location>
</feature>
<dbReference type="EMBL" id="ADMD01000007">
    <property type="protein sequence ID" value="EJZ83409.1"/>
    <property type="molecule type" value="Genomic_DNA"/>
</dbReference>
<name>K0YV95_9ACTN</name>
<dbReference type="AlphaFoldDB" id="K0YV95"/>
<keyword evidence="1" id="KW-1133">Transmembrane helix</keyword>
<feature type="transmembrane region" description="Helical" evidence="1">
    <location>
        <begin position="69"/>
        <end position="86"/>
    </location>
</feature>
<dbReference type="PATRIC" id="fig|742818.3.peg.966"/>
<keyword evidence="3" id="KW-1185">Reference proteome</keyword>
<comment type="caution">
    <text evidence="2">The sequence shown here is derived from an EMBL/GenBank/DDBJ whole genome shotgun (WGS) entry which is preliminary data.</text>
</comment>
<dbReference type="RefSeq" id="WP_009139128.1">
    <property type="nucleotide sequence ID" value="NZ_JH815198.1"/>
</dbReference>
<dbReference type="Pfam" id="PF10066">
    <property type="entry name" value="DUF2304"/>
    <property type="match status" value="1"/>
</dbReference>
<dbReference type="InterPro" id="IPR019277">
    <property type="entry name" value="DUF2304"/>
</dbReference>
<dbReference type="OrthoDB" id="3186517at2"/>
<evidence type="ECO:0000313" key="3">
    <source>
        <dbReference type="Proteomes" id="UP000006069"/>
    </source>
</evidence>
<protein>
    <recommendedName>
        <fullName evidence="4">DUF2304 domain-containing protein</fullName>
    </recommendedName>
</protein>
<keyword evidence="1" id="KW-0472">Membrane</keyword>
<dbReference type="Proteomes" id="UP000006069">
    <property type="component" value="Unassembled WGS sequence"/>
</dbReference>
<keyword evidence="1" id="KW-0812">Transmembrane</keyword>
<dbReference type="eggNOG" id="COG2456">
    <property type="taxonomic scope" value="Bacteria"/>
</dbReference>
<dbReference type="InParanoid" id="K0YV95"/>
<evidence type="ECO:0000256" key="1">
    <source>
        <dbReference type="SAM" id="Phobius"/>
    </source>
</evidence>
<accession>K0YV95</accession>
<gene>
    <name evidence="2" type="ORF">HMPREF9451_00914</name>
</gene>
<proteinExistence type="predicted"/>
<dbReference type="HOGENOM" id="CLU_134280_2_0_11"/>
<evidence type="ECO:0008006" key="4">
    <source>
        <dbReference type="Google" id="ProtNLM"/>
    </source>
</evidence>
<evidence type="ECO:0000313" key="2">
    <source>
        <dbReference type="EMBL" id="EJZ83409.1"/>
    </source>
</evidence>
<reference evidence="2 3" key="1">
    <citation type="submission" date="2012-08" db="EMBL/GenBank/DDBJ databases">
        <title>The Genome Sequence of Slackia piriformis YIT 12062.</title>
        <authorList>
            <consortium name="The Broad Institute Genome Sequencing Platform"/>
            <person name="Earl A."/>
            <person name="Ward D."/>
            <person name="Feldgarden M."/>
            <person name="Gevers D."/>
            <person name="Morotomi M."/>
            <person name="Walker B."/>
            <person name="Young S.K."/>
            <person name="Zeng Q."/>
            <person name="Gargeya S."/>
            <person name="Fitzgerald M."/>
            <person name="Haas B."/>
            <person name="Abouelleil A."/>
            <person name="Alvarado L."/>
            <person name="Arachchi H.M."/>
            <person name="Berlin A.M."/>
            <person name="Chapman S.B."/>
            <person name="Goldberg J."/>
            <person name="Griggs A."/>
            <person name="Gujja S."/>
            <person name="Hansen M."/>
            <person name="Howarth C."/>
            <person name="Imamovic A."/>
            <person name="Larimer J."/>
            <person name="McCowen C."/>
            <person name="Montmayeur A."/>
            <person name="Murphy C."/>
            <person name="Neiman D."/>
            <person name="Pearson M."/>
            <person name="Priest M."/>
            <person name="Roberts A."/>
            <person name="Saif S."/>
            <person name="Shea T."/>
            <person name="Sisk P."/>
            <person name="Sykes S."/>
            <person name="Wortman J."/>
            <person name="Nusbaum C."/>
            <person name="Birren B."/>
        </authorList>
    </citation>
    <scope>NUCLEOTIDE SEQUENCE [LARGE SCALE GENOMIC DNA]</scope>
    <source>
        <strain evidence="2 3">YIT 12062</strain>
    </source>
</reference>
<feature type="transmembrane region" description="Helical" evidence="1">
    <location>
        <begin position="34"/>
        <end position="57"/>
    </location>
</feature>
<organism evidence="2 3">
    <name type="scientific">Slackia piriformis YIT 12062</name>
    <dbReference type="NCBI Taxonomy" id="742818"/>
    <lineage>
        <taxon>Bacteria</taxon>
        <taxon>Bacillati</taxon>
        <taxon>Actinomycetota</taxon>
        <taxon>Coriobacteriia</taxon>
        <taxon>Eggerthellales</taxon>
        <taxon>Eggerthellaceae</taxon>
        <taxon>Slackia</taxon>
    </lineage>
</organism>